<gene>
    <name evidence="3" type="ORF">M3P21_17880</name>
</gene>
<accession>A0ABT0Q764</accession>
<evidence type="ECO:0000256" key="2">
    <source>
        <dbReference type="SAM" id="Phobius"/>
    </source>
</evidence>
<organism evidence="3 4">
    <name type="scientific">Ruegeria spongiae</name>
    <dbReference type="NCBI Taxonomy" id="2942209"/>
    <lineage>
        <taxon>Bacteria</taxon>
        <taxon>Pseudomonadati</taxon>
        <taxon>Pseudomonadota</taxon>
        <taxon>Alphaproteobacteria</taxon>
        <taxon>Rhodobacterales</taxon>
        <taxon>Roseobacteraceae</taxon>
        <taxon>Ruegeria</taxon>
    </lineage>
</organism>
<protein>
    <recommendedName>
        <fullName evidence="5">Transmembrane protein</fullName>
    </recommendedName>
</protein>
<keyword evidence="2" id="KW-0812">Transmembrane</keyword>
<evidence type="ECO:0000313" key="3">
    <source>
        <dbReference type="EMBL" id="MCL6285402.1"/>
    </source>
</evidence>
<feature type="transmembrane region" description="Helical" evidence="2">
    <location>
        <begin position="425"/>
        <end position="446"/>
    </location>
</feature>
<dbReference type="RefSeq" id="WP_249712155.1">
    <property type="nucleotide sequence ID" value="NZ_JAMFMB010000027.1"/>
</dbReference>
<sequence length="498" mass="54812">MKLTEKPEVRDLLTAARATRTYCMLTGRGGDKSDTLIDALAPFDGSPSQIKAQHLVELRKAMRDTCRDIDDYTLTRILDGDSPVRISNPSARYRKPSTEEEQEFNWATWFPRILNRARQSWPWLWQRWVLPGIAIVLLLLAMHYTHWSFSANLLLSRLDEHIATDIHEEVRDLIVVARAIESNGQDGANPASSAPAQKLFNETMSRLKAYHYQEEALRAESASAAQRFDVLIATRESANGISAKLFPPQRRQLPPVPVVNAEAAAAQQGALGLLGPVLGREQTLSAASDVMNTVTQIERETTRQMARAANATTAAPSGEAGGLPTNTTEVAEQSSLVQIALAGHDGFLEIVREISKKTGRNSRSNPADHIVTRLQLLQSAEELKAKISLANRFALPMVYGSLGAALFCLVRVLTPALSDLGPARAFLRILFGAFAAMTLSMLFIPANVFSINEQSNPTLIFLACFLFGYSFDAVLAALHRMEAFLQGRLQPQETPRAP</sequence>
<feature type="region of interest" description="Disordered" evidence="1">
    <location>
        <begin position="303"/>
        <end position="325"/>
    </location>
</feature>
<keyword evidence="2" id="KW-1133">Transmembrane helix</keyword>
<evidence type="ECO:0000313" key="4">
    <source>
        <dbReference type="Proteomes" id="UP001203880"/>
    </source>
</evidence>
<keyword evidence="2" id="KW-0472">Membrane</keyword>
<evidence type="ECO:0000256" key="1">
    <source>
        <dbReference type="SAM" id="MobiDB-lite"/>
    </source>
</evidence>
<name>A0ABT0Q764_9RHOB</name>
<dbReference type="EMBL" id="JAMFMB010000027">
    <property type="protein sequence ID" value="MCL6285402.1"/>
    <property type="molecule type" value="Genomic_DNA"/>
</dbReference>
<feature type="transmembrane region" description="Helical" evidence="2">
    <location>
        <begin position="128"/>
        <end position="147"/>
    </location>
</feature>
<feature type="transmembrane region" description="Helical" evidence="2">
    <location>
        <begin position="393"/>
        <end position="413"/>
    </location>
</feature>
<feature type="compositionally biased region" description="Low complexity" evidence="1">
    <location>
        <begin position="303"/>
        <end position="315"/>
    </location>
</feature>
<dbReference type="Proteomes" id="UP001203880">
    <property type="component" value="Unassembled WGS sequence"/>
</dbReference>
<feature type="transmembrane region" description="Helical" evidence="2">
    <location>
        <begin position="458"/>
        <end position="478"/>
    </location>
</feature>
<proteinExistence type="predicted"/>
<evidence type="ECO:0008006" key="5">
    <source>
        <dbReference type="Google" id="ProtNLM"/>
    </source>
</evidence>
<reference evidence="3" key="1">
    <citation type="submission" date="2022-05" db="EMBL/GenBank/DDBJ databases">
        <authorList>
            <person name="Park J.-S."/>
        </authorList>
    </citation>
    <scope>NUCLEOTIDE SEQUENCE</scope>
    <source>
        <strain evidence="3">2012CJ41-6</strain>
    </source>
</reference>
<keyword evidence="4" id="KW-1185">Reference proteome</keyword>
<comment type="caution">
    <text evidence="3">The sequence shown here is derived from an EMBL/GenBank/DDBJ whole genome shotgun (WGS) entry which is preliminary data.</text>
</comment>